<dbReference type="Gene3D" id="2.130.10.30">
    <property type="entry name" value="Regulator of chromosome condensation 1/beta-lactamase-inhibitor protein II"/>
    <property type="match status" value="1"/>
</dbReference>
<gene>
    <name evidence="1" type="ORF">ONB1V03_LOCUS7133</name>
</gene>
<dbReference type="AlphaFoldDB" id="A0A7R9LYV4"/>
<sequence length="90" mass="10433">MSLLLHKYNICRKIDNYLRREIKLFYIFDDIRGNNILFVTSDDSVYALGSNRWAQLGLGHNEPIEAPVLIPELCHQNIHYSGWLATNGEN</sequence>
<organism evidence="1">
    <name type="scientific">Oppiella nova</name>
    <dbReference type="NCBI Taxonomy" id="334625"/>
    <lineage>
        <taxon>Eukaryota</taxon>
        <taxon>Metazoa</taxon>
        <taxon>Ecdysozoa</taxon>
        <taxon>Arthropoda</taxon>
        <taxon>Chelicerata</taxon>
        <taxon>Arachnida</taxon>
        <taxon>Acari</taxon>
        <taxon>Acariformes</taxon>
        <taxon>Sarcoptiformes</taxon>
        <taxon>Oribatida</taxon>
        <taxon>Brachypylina</taxon>
        <taxon>Oppioidea</taxon>
        <taxon>Oppiidae</taxon>
        <taxon>Oppiella</taxon>
    </lineage>
</organism>
<protein>
    <submittedName>
        <fullName evidence="1">Uncharacterized protein</fullName>
    </submittedName>
</protein>
<dbReference type="OrthoDB" id="6529067at2759"/>
<dbReference type="SUPFAM" id="SSF50985">
    <property type="entry name" value="RCC1/BLIP-II"/>
    <property type="match status" value="1"/>
</dbReference>
<name>A0A7R9LYV4_9ACAR</name>
<accession>A0A7R9LYV4</accession>
<evidence type="ECO:0000313" key="2">
    <source>
        <dbReference type="Proteomes" id="UP000728032"/>
    </source>
</evidence>
<dbReference type="Proteomes" id="UP000728032">
    <property type="component" value="Unassembled WGS sequence"/>
</dbReference>
<dbReference type="Pfam" id="PF00415">
    <property type="entry name" value="RCC1"/>
    <property type="match status" value="1"/>
</dbReference>
<dbReference type="EMBL" id="OC918328">
    <property type="protein sequence ID" value="CAD7649165.1"/>
    <property type="molecule type" value="Genomic_DNA"/>
</dbReference>
<proteinExistence type="predicted"/>
<dbReference type="InterPro" id="IPR000408">
    <property type="entry name" value="Reg_chr_condens"/>
</dbReference>
<keyword evidence="2" id="KW-1185">Reference proteome</keyword>
<reference evidence="1" key="1">
    <citation type="submission" date="2020-11" db="EMBL/GenBank/DDBJ databases">
        <authorList>
            <person name="Tran Van P."/>
        </authorList>
    </citation>
    <scope>NUCLEOTIDE SEQUENCE</scope>
</reference>
<evidence type="ECO:0000313" key="1">
    <source>
        <dbReference type="EMBL" id="CAD7649165.1"/>
    </source>
</evidence>
<dbReference type="EMBL" id="CAJPVJ010003503">
    <property type="protein sequence ID" value="CAG2167636.1"/>
    <property type="molecule type" value="Genomic_DNA"/>
</dbReference>
<dbReference type="InterPro" id="IPR009091">
    <property type="entry name" value="RCC1/BLIP-II"/>
</dbReference>